<feature type="transmembrane region" description="Helical" evidence="6">
    <location>
        <begin position="14"/>
        <end position="33"/>
    </location>
</feature>
<dbReference type="NCBIfam" id="TIGR02737">
    <property type="entry name" value="caa3_CtaG"/>
    <property type="match status" value="1"/>
</dbReference>
<dbReference type="EMBL" id="JAKIJS010000001">
    <property type="protein sequence ID" value="MCF6136564.1"/>
    <property type="molecule type" value="Genomic_DNA"/>
</dbReference>
<protein>
    <submittedName>
        <fullName evidence="7">Cytochrome c oxidase assembly factor CtaG</fullName>
    </submittedName>
</protein>
<evidence type="ECO:0000256" key="2">
    <source>
        <dbReference type="ARBA" id="ARBA00022475"/>
    </source>
</evidence>
<keyword evidence="5 6" id="KW-0472">Membrane</keyword>
<evidence type="ECO:0000256" key="1">
    <source>
        <dbReference type="ARBA" id="ARBA00004651"/>
    </source>
</evidence>
<dbReference type="InterPro" id="IPR014108">
    <property type="entry name" value="Caa3-assmbl_CtaG"/>
</dbReference>
<feature type="transmembrane region" description="Helical" evidence="6">
    <location>
        <begin position="120"/>
        <end position="140"/>
    </location>
</feature>
<feature type="transmembrane region" description="Helical" evidence="6">
    <location>
        <begin position="255"/>
        <end position="277"/>
    </location>
</feature>
<feature type="transmembrane region" description="Helical" evidence="6">
    <location>
        <begin position="53"/>
        <end position="72"/>
    </location>
</feature>
<evidence type="ECO:0000256" key="3">
    <source>
        <dbReference type="ARBA" id="ARBA00022692"/>
    </source>
</evidence>
<keyword evidence="8" id="KW-1185">Reference proteome</keyword>
<organism evidence="7 8">
    <name type="scientific">Pseudalkalibacillus berkeleyi</name>
    <dbReference type="NCBI Taxonomy" id="1069813"/>
    <lineage>
        <taxon>Bacteria</taxon>
        <taxon>Bacillati</taxon>
        <taxon>Bacillota</taxon>
        <taxon>Bacilli</taxon>
        <taxon>Bacillales</taxon>
        <taxon>Fictibacillaceae</taxon>
        <taxon>Pseudalkalibacillus</taxon>
    </lineage>
</organism>
<feature type="transmembrane region" description="Helical" evidence="6">
    <location>
        <begin position="188"/>
        <end position="208"/>
    </location>
</feature>
<comment type="caution">
    <text evidence="7">The sequence shown here is derived from an EMBL/GenBank/DDBJ whole genome shotgun (WGS) entry which is preliminary data.</text>
</comment>
<keyword evidence="2" id="KW-1003">Cell membrane</keyword>
<proteinExistence type="predicted"/>
<gene>
    <name evidence="7" type="primary">ctaG</name>
    <name evidence="7" type="ORF">L2716_02400</name>
</gene>
<feature type="transmembrane region" description="Helical" evidence="6">
    <location>
        <begin position="78"/>
        <end position="99"/>
    </location>
</feature>
<evidence type="ECO:0000256" key="5">
    <source>
        <dbReference type="ARBA" id="ARBA00023136"/>
    </source>
</evidence>
<accession>A0ABS9GUP7</accession>
<keyword evidence="3 6" id="KW-0812">Transmembrane</keyword>
<evidence type="ECO:0000256" key="4">
    <source>
        <dbReference type="ARBA" id="ARBA00022989"/>
    </source>
</evidence>
<feature type="transmembrane region" description="Helical" evidence="6">
    <location>
        <begin position="155"/>
        <end position="176"/>
    </location>
</feature>
<evidence type="ECO:0000256" key="6">
    <source>
        <dbReference type="SAM" id="Phobius"/>
    </source>
</evidence>
<comment type="subcellular location">
    <subcellularLocation>
        <location evidence="1">Cell membrane</location>
        <topology evidence="1">Multi-pass membrane protein</topology>
    </subcellularLocation>
</comment>
<evidence type="ECO:0000313" key="7">
    <source>
        <dbReference type="EMBL" id="MCF6136564.1"/>
    </source>
</evidence>
<dbReference type="Proteomes" id="UP001649381">
    <property type="component" value="Unassembled WGS sequence"/>
</dbReference>
<reference evidence="7 8" key="1">
    <citation type="submission" date="2022-01" db="EMBL/GenBank/DDBJ databases">
        <title>Alkalihalobacillus sp. EGI L200015, a novel bacterium isolated from a salt lake sediment.</title>
        <authorList>
            <person name="Gao L."/>
            <person name="Fang B.-Z."/>
            <person name="Li W.-J."/>
        </authorList>
    </citation>
    <scope>NUCLEOTIDE SEQUENCE [LARGE SCALE GENOMIC DNA]</scope>
    <source>
        <strain evidence="7 8">KCTC 12718</strain>
    </source>
</reference>
<keyword evidence="4 6" id="KW-1133">Transmembrane helix</keyword>
<dbReference type="InterPro" id="IPR019108">
    <property type="entry name" value="Caa3_assmbl_CtaG-rel"/>
</dbReference>
<dbReference type="RefSeq" id="WP_236331421.1">
    <property type="nucleotide sequence ID" value="NZ_JAKIJS010000001.1"/>
</dbReference>
<name>A0ABS9GUP7_9BACL</name>
<sequence length="305" mass="34945">MWEQITTNFSFSHLWSPFFLVGTLIVIFLYIMFTGPWRSKIANSEPVIWKKKASFIAGAIFFYVGFGGPLYLISHLMFSIHMVQMAVCFLLVPPLLLYGTPGWMLKPLLARGGFWKPVKVLTKPLVALVLFNMLFSFYHFPLVFDYLMTNYVEHIAFLVILFISSLIMWWPMVCPIPEWDTMFGLKKVAYIFGNGVLLTPACALIIFADSMLYDTYSNPATWSYALGLCLQLGGPVSPELYSQFVPMAPLEDQKLGGIIMKVMQEIIYGAVLGYVFFQWVRKERLKDDEEVNRLLSSTRPATRLE</sequence>
<evidence type="ECO:0000313" key="8">
    <source>
        <dbReference type="Proteomes" id="UP001649381"/>
    </source>
</evidence>
<dbReference type="Pfam" id="PF09678">
    <property type="entry name" value="Caa3_CtaG"/>
    <property type="match status" value="1"/>
</dbReference>